<feature type="domain" description="DUF4097" evidence="1">
    <location>
        <begin position="30"/>
        <end position="258"/>
    </location>
</feature>
<dbReference type="EMBL" id="SSSM01000005">
    <property type="protein sequence ID" value="THG29557.1"/>
    <property type="molecule type" value="Genomic_DNA"/>
</dbReference>
<evidence type="ECO:0000313" key="3">
    <source>
        <dbReference type="Proteomes" id="UP000309133"/>
    </source>
</evidence>
<gene>
    <name evidence="2" type="ORF">E6C64_12785</name>
</gene>
<dbReference type="InterPro" id="IPR025164">
    <property type="entry name" value="Toastrack_DUF4097"/>
</dbReference>
<name>A0A4V3WSV3_9MICO</name>
<accession>A0A4V3WSV3</accession>
<protein>
    <recommendedName>
        <fullName evidence="1">DUF4097 domain-containing protein</fullName>
    </recommendedName>
</protein>
<comment type="caution">
    <text evidence="2">The sequence shown here is derived from an EMBL/GenBank/DDBJ whole genome shotgun (WGS) entry which is preliminary data.</text>
</comment>
<dbReference type="Pfam" id="PF13349">
    <property type="entry name" value="DUF4097"/>
    <property type="match status" value="1"/>
</dbReference>
<keyword evidence="3" id="KW-1185">Reference proteome</keyword>
<dbReference type="OrthoDB" id="3232569at2"/>
<proteinExistence type="predicted"/>
<dbReference type="Proteomes" id="UP000309133">
    <property type="component" value="Unassembled WGS sequence"/>
</dbReference>
<organism evidence="2 3">
    <name type="scientific">Naasia lichenicola</name>
    <dbReference type="NCBI Taxonomy" id="2565933"/>
    <lineage>
        <taxon>Bacteria</taxon>
        <taxon>Bacillati</taxon>
        <taxon>Actinomycetota</taxon>
        <taxon>Actinomycetes</taxon>
        <taxon>Micrococcales</taxon>
        <taxon>Microbacteriaceae</taxon>
        <taxon>Naasia</taxon>
    </lineage>
</organism>
<reference evidence="2 3" key="1">
    <citation type="submission" date="2019-04" db="EMBL/GenBank/DDBJ databases">
        <authorList>
            <person name="Jiang L."/>
        </authorList>
    </citation>
    <scope>NUCLEOTIDE SEQUENCE [LARGE SCALE GENOMIC DNA]</scope>
    <source>
        <strain evidence="2 3">YIM 131853</strain>
    </source>
</reference>
<evidence type="ECO:0000259" key="1">
    <source>
        <dbReference type="Pfam" id="PF13349"/>
    </source>
</evidence>
<sequence>MALEKWLVSGEKVIDVGLVRHLKVAMVRGSVDIVGHDEPGARIEVHSVSGRELKISIDGDTLEIDHPQLRWDNFLDVFTAFRGSARADVSIMVPRDVDVKLGVVSASALVSGLTGDANLSTVNGDVVVDGHTGPVQLNSVSGELSIRGLAGTLTAHTVNGDLTAAGAIRRLSSDGVSGSVFIDASGAPDEMNINTVNGNVTVRVEPEVASHYRINTATGELVVDGSRITGVRGSYSGSFGALDGAWLDFKANTVSGNVSVIHAVHA</sequence>
<evidence type="ECO:0000313" key="2">
    <source>
        <dbReference type="EMBL" id="THG29557.1"/>
    </source>
</evidence>
<dbReference type="AlphaFoldDB" id="A0A4V3WSV3"/>
<dbReference type="RefSeq" id="WP_136427886.1">
    <property type="nucleotide sequence ID" value="NZ_SSSM01000005.1"/>
</dbReference>